<evidence type="ECO:0008006" key="4">
    <source>
        <dbReference type="Google" id="ProtNLM"/>
    </source>
</evidence>
<dbReference type="Pfam" id="PF12686">
    <property type="entry name" value="DUF3800"/>
    <property type="match status" value="1"/>
</dbReference>
<keyword evidence="1" id="KW-0175">Coiled coil</keyword>
<dbReference type="EMBL" id="LWMT01000244">
    <property type="protein sequence ID" value="KZX11628.1"/>
    <property type="molecule type" value="Genomic_DNA"/>
</dbReference>
<dbReference type="RefSeq" id="WP_066972960.1">
    <property type="nucleotide sequence ID" value="NZ_LWMT01000244.1"/>
</dbReference>
<reference evidence="2 3" key="1">
    <citation type="submission" date="2016-04" db="EMBL/GenBank/DDBJ databases">
        <title>Genome sequence of Methanobrevibacter filiformis DSM 11501.</title>
        <authorList>
            <person name="Poehlein A."/>
            <person name="Seedorf H."/>
            <person name="Daniel R."/>
        </authorList>
    </citation>
    <scope>NUCLEOTIDE SEQUENCE [LARGE SCALE GENOMIC DNA]</scope>
    <source>
        <strain evidence="2 3">DSM 11501</strain>
    </source>
</reference>
<organism evidence="2 3">
    <name type="scientific">Methanobrevibacter filiformis</name>
    <dbReference type="NCBI Taxonomy" id="55758"/>
    <lineage>
        <taxon>Archaea</taxon>
        <taxon>Methanobacteriati</taxon>
        <taxon>Methanobacteriota</taxon>
        <taxon>Methanomada group</taxon>
        <taxon>Methanobacteria</taxon>
        <taxon>Methanobacteriales</taxon>
        <taxon>Methanobacteriaceae</taxon>
        <taxon>Methanobrevibacter</taxon>
    </lineage>
</organism>
<comment type="caution">
    <text evidence="2">The sequence shown here is derived from an EMBL/GenBank/DDBJ whole genome shotgun (WGS) entry which is preliminary data.</text>
</comment>
<dbReference type="PATRIC" id="fig|55758.3.peg.1536"/>
<sequence>MHKHSSDIMKKYSYYLFLDESGDLGLDSEYFVISILMINSEDLKKLENIIKKARKNKLKRKLKNINELKFYKLPPEIKIYFLKELNKLNFKAYSLVTHKKDCKHLFSAKSNKNRNYAEMVIYLLKEINIQKSFDLKIDQCFPSNYIKFIQKEILGDLAKFNEKCNISQNSSEKIRGLQFADLIASSCFQHFDRKNSEFFKIIDKNHIIYKYK</sequence>
<evidence type="ECO:0000313" key="3">
    <source>
        <dbReference type="Proteomes" id="UP000077066"/>
    </source>
</evidence>
<keyword evidence="3" id="KW-1185">Reference proteome</keyword>
<gene>
    <name evidence="2" type="ORF">MBFIL_13510</name>
</gene>
<dbReference type="InterPro" id="IPR024524">
    <property type="entry name" value="DUF3800"/>
</dbReference>
<accession>A0A166A6A6</accession>
<evidence type="ECO:0000313" key="2">
    <source>
        <dbReference type="EMBL" id="KZX11628.1"/>
    </source>
</evidence>
<name>A0A166A6A6_9EURY</name>
<feature type="coiled-coil region" evidence="1">
    <location>
        <begin position="36"/>
        <end position="63"/>
    </location>
</feature>
<dbReference type="Proteomes" id="UP000077066">
    <property type="component" value="Unassembled WGS sequence"/>
</dbReference>
<dbReference type="OrthoDB" id="79558at2157"/>
<proteinExistence type="predicted"/>
<evidence type="ECO:0000256" key="1">
    <source>
        <dbReference type="SAM" id="Coils"/>
    </source>
</evidence>
<protein>
    <recommendedName>
        <fullName evidence="4">DUF3800 domain-containing protein</fullName>
    </recommendedName>
</protein>
<dbReference type="AlphaFoldDB" id="A0A166A6A6"/>